<dbReference type="STRING" id="53326.A0A016UAE6"/>
<dbReference type="SUPFAM" id="SSF48452">
    <property type="entry name" value="TPR-like"/>
    <property type="match status" value="1"/>
</dbReference>
<dbReference type="PANTHER" id="PTHR31859:SF9">
    <property type="entry name" value="TETRATRICOPEPTIDE REPEAT PROTEIN 39B"/>
    <property type="match status" value="1"/>
</dbReference>
<dbReference type="PANTHER" id="PTHR31859">
    <property type="entry name" value="TETRATRICOPEPTIDE REPEAT PROTEIN 39 FAMILY MEMBER"/>
    <property type="match status" value="1"/>
</dbReference>
<feature type="transmembrane region" description="Helical" evidence="1">
    <location>
        <begin position="257"/>
        <end position="279"/>
    </location>
</feature>
<reference evidence="3" key="1">
    <citation type="journal article" date="2015" name="Nat. Genet.">
        <title>The genome and transcriptome of the zoonotic hookworm Ancylostoma ceylanicum identify infection-specific gene families.</title>
        <authorList>
            <person name="Schwarz E.M."/>
            <person name="Hu Y."/>
            <person name="Antoshechkin I."/>
            <person name="Miller M.M."/>
            <person name="Sternberg P.W."/>
            <person name="Aroian R.V."/>
        </authorList>
    </citation>
    <scope>NUCLEOTIDE SEQUENCE</scope>
    <source>
        <strain evidence="3">HY135</strain>
    </source>
</reference>
<dbReference type="OrthoDB" id="43460at2759"/>
<gene>
    <name evidence="2" type="primary">Acey_s0049.g1857</name>
    <name evidence="2" type="synonym">Acey-C32D5.6</name>
    <name evidence="2" type="ORF">Y032_0049g1857</name>
</gene>
<keyword evidence="3" id="KW-1185">Reference proteome</keyword>
<evidence type="ECO:0000256" key="1">
    <source>
        <dbReference type="SAM" id="Phobius"/>
    </source>
</evidence>
<dbReference type="Gene3D" id="1.25.40.10">
    <property type="entry name" value="Tetratricopeptide repeat domain"/>
    <property type="match status" value="1"/>
</dbReference>
<dbReference type="EMBL" id="JARK01001385">
    <property type="protein sequence ID" value="EYC11921.1"/>
    <property type="molecule type" value="Genomic_DNA"/>
</dbReference>
<keyword evidence="1" id="KW-0472">Membrane</keyword>
<keyword evidence="1" id="KW-1133">Transmembrane helix</keyword>
<evidence type="ECO:0000313" key="3">
    <source>
        <dbReference type="Proteomes" id="UP000024635"/>
    </source>
</evidence>
<comment type="caution">
    <text evidence="2">The sequence shown here is derived from an EMBL/GenBank/DDBJ whole genome shotgun (WGS) entry which is preliminary data.</text>
</comment>
<keyword evidence="1" id="KW-0812">Transmembrane</keyword>
<organism evidence="2 3">
    <name type="scientific">Ancylostoma ceylanicum</name>
    <dbReference type="NCBI Taxonomy" id="53326"/>
    <lineage>
        <taxon>Eukaryota</taxon>
        <taxon>Metazoa</taxon>
        <taxon>Ecdysozoa</taxon>
        <taxon>Nematoda</taxon>
        <taxon>Chromadorea</taxon>
        <taxon>Rhabditida</taxon>
        <taxon>Rhabditina</taxon>
        <taxon>Rhabditomorpha</taxon>
        <taxon>Strongyloidea</taxon>
        <taxon>Ancylostomatidae</taxon>
        <taxon>Ancylostomatinae</taxon>
        <taxon>Ancylostoma</taxon>
    </lineage>
</organism>
<name>A0A016UAE6_9BILA</name>
<dbReference type="AlphaFoldDB" id="A0A016UAE6"/>
<accession>A0A016UAE6</accession>
<evidence type="ECO:0000313" key="2">
    <source>
        <dbReference type="EMBL" id="EYC11921.1"/>
    </source>
</evidence>
<dbReference type="InterPro" id="IPR011990">
    <property type="entry name" value="TPR-like_helical_dom_sf"/>
</dbReference>
<sequence>MNGVQRPRSLSRITVGTVSESDTEYLDATEHVTYGDSLDLLDTIAETQITLNLFLNNKFELAEERMVQMADRSMYHALGYNTIVFIKAMLTCDKADLERSMQVSKDACAVIERFRQKFSLSDTFLSLGGKYSRNMTDEELHAELCYAESLLVRAALSFFQDDNFASFVRGALRIRSCYQIYRYCERLMMDDALWIGRDYRVREHFEAGVRMGLGTFNLMLSTLPSKVLRLLEIVGFSGDKVIGMRELHRCAAMTNTLMASFSVMLLLAWHLIACFMFGAGEPDLALCHRLIPSLMCKYPKGAVVLFLRARLMLVSGDIDSAIYCFNLSIESQQDYKQFHHVAYWELLFSHCYLGQWAKAANYAKRLVNESRWSRCVYTYLLCILFAADDTCETTKKNETVAALAKKVDGLRQRIAGKSIPVEKYCARKANRFVAKQSLMFAHYEFLYFWSGFDIVGGNPTIMQGILEDLENIWLTRKSGADADDRALYFFLKAVCLRNLRRPVAAESAIREVMKVEADLVDFVYLPPNAFYELALLRIADGLREEAELLLAKARAYKGFPLENKLHFRIHSAMENLGSRTPML</sequence>
<dbReference type="Pfam" id="PF10300">
    <property type="entry name" value="Iml2-TPR_39"/>
    <property type="match status" value="1"/>
</dbReference>
<protein>
    <recommendedName>
        <fullName evidence="4">Tetratricopeptide repeat protein</fullName>
    </recommendedName>
</protein>
<proteinExistence type="predicted"/>
<dbReference type="Proteomes" id="UP000024635">
    <property type="component" value="Unassembled WGS sequence"/>
</dbReference>
<evidence type="ECO:0008006" key="4">
    <source>
        <dbReference type="Google" id="ProtNLM"/>
    </source>
</evidence>
<dbReference type="InterPro" id="IPR019412">
    <property type="entry name" value="IML2/TPR_39"/>
</dbReference>